<keyword evidence="2" id="KW-1185">Reference proteome</keyword>
<reference evidence="1" key="1">
    <citation type="submission" date="2023-06" db="EMBL/GenBank/DDBJ databases">
        <title>Multi-omics analyses reveal the molecular pathogenesis toolkit of Lasiodiplodia hormozganensis, a cross-kingdom pathogen.</title>
        <authorList>
            <person name="Felix C."/>
            <person name="Meneses R."/>
            <person name="Goncalves M.F.M."/>
            <person name="Tilleman L."/>
            <person name="Duarte A.S."/>
            <person name="Jorrin-Novo J.V."/>
            <person name="Van De Peer Y."/>
            <person name="Deforce D."/>
            <person name="Van Nieuwerburgh F."/>
            <person name="Esteves A.C."/>
            <person name="Alves A."/>
        </authorList>
    </citation>
    <scope>NUCLEOTIDE SEQUENCE</scope>
    <source>
        <strain evidence="1">CBS 339.90</strain>
    </source>
</reference>
<organism evidence="1 2">
    <name type="scientific">Lasiodiplodia hormozganensis</name>
    <dbReference type="NCBI Taxonomy" id="869390"/>
    <lineage>
        <taxon>Eukaryota</taxon>
        <taxon>Fungi</taxon>
        <taxon>Dikarya</taxon>
        <taxon>Ascomycota</taxon>
        <taxon>Pezizomycotina</taxon>
        <taxon>Dothideomycetes</taxon>
        <taxon>Dothideomycetes incertae sedis</taxon>
        <taxon>Botryosphaeriales</taxon>
        <taxon>Botryosphaeriaceae</taxon>
        <taxon>Lasiodiplodia</taxon>
    </lineage>
</organism>
<dbReference type="Proteomes" id="UP001175001">
    <property type="component" value="Unassembled WGS sequence"/>
</dbReference>
<evidence type="ECO:0008006" key="3">
    <source>
        <dbReference type="Google" id="ProtNLM"/>
    </source>
</evidence>
<evidence type="ECO:0000313" key="1">
    <source>
        <dbReference type="EMBL" id="KAK0663156.1"/>
    </source>
</evidence>
<sequence>MSNTDNNHLCSSCGRTITPCGSPSPDSCANNGQQDARVVHQRVCALLSAEHDVLSPAHAPPPPWHLSLSVLSLASDPPPPDPTSSTSAANPAALSVHLHEPFHRLSARDWLYDRPEHDVFRLLIDVYRVRMADQFATSPDGTDVDEDCVWNVGTWSSIGGFTRFLYRIYNTAPDLMPTWWNLNAHVRCREYGMPTTAMPIREGEGAAVTVAAPWQDLRRMVGRRDVVRFYRDTTMPKQMAVFAGQVYGSSTGGMSTDVTLKLWVDVEDAERDRPGGPLFDRTEGAV</sequence>
<comment type="caution">
    <text evidence="1">The sequence shown here is derived from an EMBL/GenBank/DDBJ whole genome shotgun (WGS) entry which is preliminary data.</text>
</comment>
<gene>
    <name evidence="1" type="ORF">DIS24_g1202</name>
</gene>
<proteinExistence type="predicted"/>
<protein>
    <recommendedName>
        <fullName evidence="3">MYND-type zinc finger protein samB</fullName>
    </recommendedName>
</protein>
<dbReference type="AlphaFoldDB" id="A0AA40D581"/>
<evidence type="ECO:0000313" key="2">
    <source>
        <dbReference type="Proteomes" id="UP001175001"/>
    </source>
</evidence>
<dbReference type="EMBL" id="JAUJDW010000004">
    <property type="protein sequence ID" value="KAK0663156.1"/>
    <property type="molecule type" value="Genomic_DNA"/>
</dbReference>
<accession>A0AA40D581</accession>
<name>A0AA40D581_9PEZI</name>